<keyword evidence="3" id="KW-0732">Signal</keyword>
<dbReference type="PROSITE" id="PS00210">
    <property type="entry name" value="HEMOCYANIN_2"/>
    <property type="match status" value="1"/>
</dbReference>
<dbReference type="Pfam" id="PF00372">
    <property type="entry name" value="Hemocyanin_M"/>
    <property type="match status" value="1"/>
</dbReference>
<dbReference type="PROSITE" id="PS00209">
    <property type="entry name" value="HEMOCYANIN_1"/>
    <property type="match status" value="1"/>
</dbReference>
<feature type="chain" id="PRO_5043415685" evidence="3">
    <location>
        <begin position="17"/>
        <end position="703"/>
    </location>
</feature>
<dbReference type="Gene3D" id="1.10.1280.10">
    <property type="entry name" value="Di-copper center containing domain from catechol oxidase"/>
    <property type="match status" value="1"/>
</dbReference>
<evidence type="ECO:0000313" key="7">
    <source>
        <dbReference type="EMBL" id="CAK1555807.1"/>
    </source>
</evidence>
<evidence type="ECO:0000259" key="4">
    <source>
        <dbReference type="Pfam" id="PF00372"/>
    </source>
</evidence>
<organism evidence="7 8">
    <name type="scientific">Leptosia nina</name>
    <dbReference type="NCBI Taxonomy" id="320188"/>
    <lineage>
        <taxon>Eukaryota</taxon>
        <taxon>Metazoa</taxon>
        <taxon>Ecdysozoa</taxon>
        <taxon>Arthropoda</taxon>
        <taxon>Hexapoda</taxon>
        <taxon>Insecta</taxon>
        <taxon>Pterygota</taxon>
        <taxon>Neoptera</taxon>
        <taxon>Endopterygota</taxon>
        <taxon>Lepidoptera</taxon>
        <taxon>Glossata</taxon>
        <taxon>Ditrysia</taxon>
        <taxon>Papilionoidea</taxon>
        <taxon>Pieridae</taxon>
        <taxon>Pierinae</taxon>
        <taxon>Leptosia</taxon>
    </lineage>
</organism>
<dbReference type="SUPFAM" id="SSF48056">
    <property type="entry name" value="Di-copper centre-containing domain"/>
    <property type="match status" value="1"/>
</dbReference>
<dbReference type="Pfam" id="PF03723">
    <property type="entry name" value="Hemocyanin_C"/>
    <property type="match status" value="1"/>
</dbReference>
<dbReference type="PANTHER" id="PTHR11511">
    <property type="entry name" value="LARVAL STORAGE PROTEIN/PHENOLOXIDASE"/>
    <property type="match status" value="1"/>
</dbReference>
<dbReference type="PRINTS" id="PR00187">
    <property type="entry name" value="HAEMOCYANIN"/>
</dbReference>
<evidence type="ECO:0000256" key="2">
    <source>
        <dbReference type="ARBA" id="ARBA00038082"/>
    </source>
</evidence>
<dbReference type="InterPro" id="IPR014756">
    <property type="entry name" value="Ig_E-set"/>
</dbReference>
<evidence type="ECO:0000256" key="1">
    <source>
        <dbReference type="ARBA" id="ARBA00022761"/>
    </source>
</evidence>
<dbReference type="SUPFAM" id="SSF81296">
    <property type="entry name" value="E set domains"/>
    <property type="match status" value="1"/>
</dbReference>
<gene>
    <name evidence="7" type="ORF">LNINA_LOCUS14594</name>
</gene>
<dbReference type="EMBL" id="CAVLEF010000280">
    <property type="protein sequence ID" value="CAK1555807.1"/>
    <property type="molecule type" value="Genomic_DNA"/>
</dbReference>
<reference evidence="7 8" key="1">
    <citation type="submission" date="2023-11" db="EMBL/GenBank/DDBJ databases">
        <authorList>
            <person name="Okamura Y."/>
        </authorList>
    </citation>
    <scope>NUCLEOTIDE SEQUENCE [LARGE SCALE GENOMIC DNA]</scope>
</reference>
<proteinExistence type="inferred from homology"/>
<dbReference type="Gene3D" id="2.60.40.1520">
    <property type="entry name" value="Hemocyanin, C-terminal domain"/>
    <property type="match status" value="1"/>
</dbReference>
<sequence length="703" mass="83295">MKTVLVLASFVALALAGTIDVHVQDYKIKPVDKAFVEKQSEILKLFYYSQHVNTEADYYKIGKDFDIEEHVDDYSNKKAVEEFLHLWKVGFLPKYIPFSIFNERAREEAVALFHVLYYAKDFEVFYKTACFARVYMNEGQFLYSYYIAVLHRPDLKGIILPAPYEAYPELFTNVDVWNRFDRVKMQNGIDSDFGPEYGVVKEENRYVAYANYSDFYTYYGGEHKISYFTEDIGLNSYYYYFHVFFPFWMESEVQPVLKEHRGEIYYNFYQQLLARYYLERLSSGLGEIPDFSWYSQIEAGYKPFMKYFYNFVQRPKYYQIPYDKHVKEVQVLNSFEQTFIQFLQQGHFKAYNQDVDLRNSKSVNFVGNFWQGNADMFTQVGPWQHPYSYEIVARHVLSGVSESYGKYDFIPSALGFYQTSLRDPVFYQLYSKILKYFIEYKKALTPYTQDALHYVGVKINDVKVDKLVTYFDYYDFEVSNGVYFSKEEMKSHNWPYYVVRQPRLNHKPFTVSVDVKSDVEGDAVFKIFLGPKYDGNGYPIELENNWQNFVELDWFVQKLSKGQNKIERHSTDFYYTKEDSAPVREIGDKYLAQGKVPLDMSVKPGAFPKRLVLPKGTVGGFPYQFFVVAYPYQPANKEVETIKVFANDNKPLGYPLDRPVNDVYFKQPNMFFEDVNVFHEGEIYPYEYNVPYYTVHHNEVNQH</sequence>
<dbReference type="InterPro" id="IPR005203">
    <property type="entry name" value="Hemocyanin_C"/>
</dbReference>
<feature type="domain" description="Hemocyanin C-terminal" evidence="6">
    <location>
        <begin position="446"/>
        <end position="679"/>
    </location>
</feature>
<accession>A0AAV1K5U4</accession>
<dbReference type="InterPro" id="IPR036697">
    <property type="entry name" value="Hemocyanin_N_sf"/>
</dbReference>
<dbReference type="GO" id="GO:0045735">
    <property type="term" value="F:nutrient reservoir activity"/>
    <property type="evidence" value="ECO:0007669"/>
    <property type="project" value="UniProtKB-KW"/>
</dbReference>
<keyword evidence="1" id="KW-0758">Storage protein</keyword>
<dbReference type="InterPro" id="IPR013788">
    <property type="entry name" value="Hemocyanin/hexamerin"/>
</dbReference>
<feature type="domain" description="Hemocyanin N-terminal" evidence="5">
    <location>
        <begin position="35"/>
        <end position="157"/>
    </location>
</feature>
<evidence type="ECO:0000259" key="5">
    <source>
        <dbReference type="Pfam" id="PF03722"/>
    </source>
</evidence>
<dbReference type="Proteomes" id="UP001497472">
    <property type="component" value="Unassembled WGS sequence"/>
</dbReference>
<dbReference type="AlphaFoldDB" id="A0AAV1K5U4"/>
<evidence type="ECO:0000313" key="8">
    <source>
        <dbReference type="Proteomes" id="UP001497472"/>
    </source>
</evidence>
<dbReference type="SUPFAM" id="SSF48050">
    <property type="entry name" value="Hemocyanin, N-terminal domain"/>
    <property type="match status" value="1"/>
</dbReference>
<comment type="caution">
    <text evidence="7">The sequence shown here is derived from an EMBL/GenBank/DDBJ whole genome shotgun (WGS) entry which is preliminary data.</text>
</comment>
<dbReference type="Gene3D" id="1.20.1370.10">
    <property type="entry name" value="Hemocyanin, N-terminal domain"/>
    <property type="match status" value="1"/>
</dbReference>
<feature type="signal peptide" evidence="3">
    <location>
        <begin position="1"/>
        <end position="16"/>
    </location>
</feature>
<comment type="similarity">
    <text evidence="2">Belongs to the hemocyanin family.</text>
</comment>
<evidence type="ECO:0000259" key="6">
    <source>
        <dbReference type="Pfam" id="PF03723"/>
    </source>
</evidence>
<dbReference type="Pfam" id="PF03722">
    <property type="entry name" value="Hemocyanin_N"/>
    <property type="match status" value="1"/>
</dbReference>
<dbReference type="InterPro" id="IPR037020">
    <property type="entry name" value="Hemocyanin_C_sf"/>
</dbReference>
<evidence type="ECO:0000256" key="3">
    <source>
        <dbReference type="SAM" id="SignalP"/>
    </source>
</evidence>
<keyword evidence="8" id="KW-1185">Reference proteome</keyword>
<dbReference type="PANTHER" id="PTHR11511:SF5">
    <property type="entry name" value="FAT-BODY PROTEIN 1-RELATED"/>
    <property type="match status" value="1"/>
</dbReference>
<name>A0AAV1K5U4_9NEOP</name>
<dbReference type="GO" id="GO:0005615">
    <property type="term" value="C:extracellular space"/>
    <property type="evidence" value="ECO:0007669"/>
    <property type="project" value="UniProtKB-ARBA"/>
</dbReference>
<feature type="domain" description="Hemocyanin middle" evidence="4">
    <location>
        <begin position="162"/>
        <end position="437"/>
    </location>
</feature>
<dbReference type="InterPro" id="IPR005204">
    <property type="entry name" value="Hemocyanin_N"/>
</dbReference>
<protein>
    <submittedName>
        <fullName evidence="7">Uncharacterized protein</fullName>
    </submittedName>
</protein>
<dbReference type="InterPro" id="IPR000896">
    <property type="entry name" value="Hemocyanin/hexamerin_mid_dom"/>
</dbReference>
<dbReference type="InterPro" id="IPR008922">
    <property type="entry name" value="Di-copper_centre_dom_sf"/>
</dbReference>